<gene>
    <name evidence="4" type="ORF">MUN46_006505</name>
</gene>
<dbReference type="Gene3D" id="3.30.70.240">
    <property type="match status" value="1"/>
</dbReference>
<dbReference type="Proteomes" id="UP001165481">
    <property type="component" value="Unassembled WGS sequence"/>
</dbReference>
<dbReference type="InterPro" id="IPR035647">
    <property type="entry name" value="EFG_III/V"/>
</dbReference>
<dbReference type="Pfam" id="PF01205">
    <property type="entry name" value="Impact_N"/>
    <property type="match status" value="1"/>
</dbReference>
<dbReference type="SUPFAM" id="SSF54211">
    <property type="entry name" value="Ribosomal protein S5 domain 2-like"/>
    <property type="match status" value="1"/>
</dbReference>
<sequence>MAGPEDAAALYPVPDLGPGEVHRAEITVKRSRFICSIGHTAGPGEAKAFIESVRREFSDARHNCWAYCAGSPGSTAQVGASDDGEPHGTAGRPMLTVLLHCGTGEISAVVTRYFGGILLGTGGLVRAYQGALKEALATLPTAERLIAARLSVTIEHRFVTQFLRLLPGYRATVVSQNFGMDAEYVLRLPQSAVAPLKHELTELTAGGALFESESEGEQGSSS</sequence>
<dbReference type="SUPFAM" id="SSF54980">
    <property type="entry name" value="EF-G C-terminal domain-like"/>
    <property type="match status" value="1"/>
</dbReference>
<dbReference type="InterPro" id="IPR023582">
    <property type="entry name" value="Impact"/>
</dbReference>
<dbReference type="InterPro" id="IPR001498">
    <property type="entry name" value="Impact_N"/>
</dbReference>
<dbReference type="InterPro" id="IPR015269">
    <property type="entry name" value="UPF0029_Impact_C"/>
</dbReference>
<dbReference type="EMBL" id="JAKZJU020000001">
    <property type="protein sequence ID" value="MDL2059578.1"/>
    <property type="molecule type" value="Genomic_DNA"/>
</dbReference>
<reference evidence="4" key="1">
    <citation type="submission" date="2023-03" db="EMBL/GenBank/DDBJ databases">
        <title>Mesosutterella sp. nov. isolated from porcine feces.</title>
        <authorList>
            <person name="Yu S."/>
        </authorList>
    </citation>
    <scope>NUCLEOTIDE SEQUENCE</scope>
    <source>
        <strain evidence="4">AGMB02718</strain>
    </source>
</reference>
<feature type="domain" description="UPF0029" evidence="3">
    <location>
        <begin position="161"/>
        <end position="206"/>
    </location>
</feature>
<dbReference type="PANTHER" id="PTHR16301:SF20">
    <property type="entry name" value="IMPACT FAMILY MEMBER YIGZ"/>
    <property type="match status" value="1"/>
</dbReference>
<name>A0ABT7IMH2_9BURK</name>
<dbReference type="InterPro" id="IPR015796">
    <property type="entry name" value="Impact_YigZ-like"/>
</dbReference>
<dbReference type="Gene3D" id="3.30.230.30">
    <property type="entry name" value="Impact, N-terminal domain"/>
    <property type="match status" value="1"/>
</dbReference>
<proteinExistence type="inferred from homology"/>
<dbReference type="PANTHER" id="PTHR16301">
    <property type="entry name" value="IMPACT-RELATED"/>
    <property type="match status" value="1"/>
</dbReference>
<accession>A0ABT7IMH2</accession>
<comment type="similarity">
    <text evidence="1">Belongs to the IMPACT family.</text>
</comment>
<organism evidence="4 5">
    <name type="scientific">Mesosutterella faecium</name>
    <dbReference type="NCBI Taxonomy" id="2925194"/>
    <lineage>
        <taxon>Bacteria</taxon>
        <taxon>Pseudomonadati</taxon>
        <taxon>Pseudomonadota</taxon>
        <taxon>Betaproteobacteria</taxon>
        <taxon>Burkholderiales</taxon>
        <taxon>Sutterellaceae</taxon>
        <taxon>Mesosutterella</taxon>
    </lineage>
</organism>
<evidence type="ECO:0000313" key="4">
    <source>
        <dbReference type="EMBL" id="MDL2059578.1"/>
    </source>
</evidence>
<comment type="caution">
    <text evidence="4">The sequence shown here is derived from an EMBL/GenBank/DDBJ whole genome shotgun (WGS) entry which is preliminary data.</text>
</comment>
<evidence type="ECO:0000313" key="5">
    <source>
        <dbReference type="Proteomes" id="UP001165481"/>
    </source>
</evidence>
<dbReference type="Pfam" id="PF09186">
    <property type="entry name" value="DUF1949"/>
    <property type="match status" value="1"/>
</dbReference>
<protein>
    <submittedName>
        <fullName evidence="4">YigZ family protein</fullName>
    </submittedName>
</protein>
<dbReference type="RefSeq" id="WP_281069881.1">
    <property type="nucleotide sequence ID" value="NZ_JAKZJU020000001.1"/>
</dbReference>
<dbReference type="InterPro" id="IPR020568">
    <property type="entry name" value="Ribosomal_Su5_D2-typ_SF"/>
</dbReference>
<feature type="domain" description="Impact N-terminal" evidence="2">
    <location>
        <begin position="29"/>
        <end position="136"/>
    </location>
</feature>
<keyword evidence="5" id="KW-1185">Reference proteome</keyword>
<evidence type="ECO:0000256" key="1">
    <source>
        <dbReference type="ARBA" id="ARBA00007665"/>
    </source>
</evidence>
<evidence type="ECO:0000259" key="2">
    <source>
        <dbReference type="Pfam" id="PF01205"/>
    </source>
</evidence>
<dbReference type="InterPro" id="IPR036956">
    <property type="entry name" value="Impact_N_sf"/>
</dbReference>
<dbReference type="NCBIfam" id="TIGR00257">
    <property type="entry name" value="IMPACT_YIGZ"/>
    <property type="match status" value="1"/>
</dbReference>
<evidence type="ECO:0000259" key="3">
    <source>
        <dbReference type="Pfam" id="PF09186"/>
    </source>
</evidence>